<evidence type="ECO:0000313" key="2">
    <source>
        <dbReference type="Proteomes" id="UP000294650"/>
    </source>
</evidence>
<dbReference type="RefSeq" id="WP_132372070.1">
    <property type="nucleotide sequence ID" value="NZ_SMAN01000013.1"/>
</dbReference>
<sequence>MNIDIADRFRTFSWTILSILLKTNGKTIGSDQVIGRILPADFQKSGDELINHIKDVHPDDVRSPGMAG</sequence>
<dbReference type="Proteomes" id="UP000294650">
    <property type="component" value="Unassembled WGS sequence"/>
</dbReference>
<gene>
    <name evidence="1" type="ORF">EDD68_11351</name>
</gene>
<dbReference type="AlphaFoldDB" id="A0A4R3MXI2"/>
<dbReference type="EMBL" id="SMAN01000013">
    <property type="protein sequence ID" value="TCT20487.1"/>
    <property type="molecule type" value="Genomic_DNA"/>
</dbReference>
<name>A0A4R3MXI2_9BACI</name>
<accession>A0A4R3MXI2</accession>
<dbReference type="OrthoDB" id="9779738at2"/>
<evidence type="ECO:0000313" key="1">
    <source>
        <dbReference type="EMBL" id="TCT20487.1"/>
    </source>
</evidence>
<keyword evidence="2" id="KW-1185">Reference proteome</keyword>
<reference evidence="1 2" key="1">
    <citation type="submission" date="2019-03" db="EMBL/GenBank/DDBJ databases">
        <title>Genomic Encyclopedia of Type Strains, Phase IV (KMG-IV): sequencing the most valuable type-strain genomes for metagenomic binning, comparative biology and taxonomic classification.</title>
        <authorList>
            <person name="Goeker M."/>
        </authorList>
    </citation>
    <scope>NUCLEOTIDE SEQUENCE [LARGE SCALE GENOMIC DNA]</scope>
    <source>
        <strain evidence="1 2">DSM 25894</strain>
    </source>
</reference>
<proteinExistence type="predicted"/>
<protein>
    <submittedName>
        <fullName evidence="1">Uncharacterized protein</fullName>
    </submittedName>
</protein>
<organism evidence="1 2">
    <name type="scientific">Melghiribacillus thermohalophilus</name>
    <dbReference type="NCBI Taxonomy" id="1324956"/>
    <lineage>
        <taxon>Bacteria</taxon>
        <taxon>Bacillati</taxon>
        <taxon>Bacillota</taxon>
        <taxon>Bacilli</taxon>
        <taxon>Bacillales</taxon>
        <taxon>Bacillaceae</taxon>
        <taxon>Melghiribacillus</taxon>
    </lineage>
</organism>
<comment type="caution">
    <text evidence="1">The sequence shown here is derived from an EMBL/GenBank/DDBJ whole genome shotgun (WGS) entry which is preliminary data.</text>
</comment>